<dbReference type="Pfam" id="PF15428">
    <property type="entry name" value="Imm26"/>
    <property type="match status" value="1"/>
</dbReference>
<reference evidence="2" key="1">
    <citation type="journal article" date="2019" name="Int. J. Syst. Evol. Microbiol.">
        <title>The Global Catalogue of Microorganisms (GCM) 10K type strain sequencing project: providing services to taxonomists for standard genome sequencing and annotation.</title>
        <authorList>
            <consortium name="The Broad Institute Genomics Platform"/>
            <consortium name="The Broad Institute Genome Sequencing Center for Infectious Disease"/>
            <person name="Wu L."/>
            <person name="Ma J."/>
        </authorList>
    </citation>
    <scope>NUCLEOTIDE SEQUENCE [LARGE SCALE GENOMIC DNA]</scope>
    <source>
        <strain evidence="2">CGMCC 1.13574</strain>
    </source>
</reference>
<dbReference type="InterPro" id="IPR029278">
    <property type="entry name" value="Imm26"/>
</dbReference>
<sequence length="152" mass="16989">MRVKSLPYKEGSLFLLPLRDGRQALGVVARMDGKGTILAYFFVCDGEDVQEGRATLSAERADLIAQVGDLGLLNGSWYVVGIIDGWSRAAWPLPEFHRIVDGNVIVSRYDDQLRFVAERPGLQYETKELPRDVLMGYGAAEIWLTALRNNEC</sequence>
<protein>
    <submittedName>
        <fullName evidence="1">Imm26 family immunity protein</fullName>
    </submittedName>
</protein>
<proteinExistence type="predicted"/>
<dbReference type="PROSITE" id="PS00815">
    <property type="entry name" value="AIPM_HOMOCIT_SYNTH_1"/>
    <property type="match status" value="1"/>
</dbReference>
<name>A0ABV9NIR4_9GAMM</name>
<organism evidence="1 2">
    <name type="scientific">Coralloluteibacterium thermophilum</name>
    <dbReference type="NCBI Taxonomy" id="2707049"/>
    <lineage>
        <taxon>Bacteria</taxon>
        <taxon>Pseudomonadati</taxon>
        <taxon>Pseudomonadota</taxon>
        <taxon>Gammaproteobacteria</taxon>
        <taxon>Lysobacterales</taxon>
        <taxon>Lysobacteraceae</taxon>
        <taxon>Coralloluteibacterium</taxon>
    </lineage>
</organism>
<evidence type="ECO:0000313" key="2">
    <source>
        <dbReference type="Proteomes" id="UP001595892"/>
    </source>
</evidence>
<dbReference type="InterPro" id="IPR002034">
    <property type="entry name" value="AIPM/Hcit_synth_CS"/>
</dbReference>
<dbReference type="RefSeq" id="WP_377002872.1">
    <property type="nucleotide sequence ID" value="NZ_JBHSGG010000002.1"/>
</dbReference>
<accession>A0ABV9NIR4</accession>
<evidence type="ECO:0000313" key="1">
    <source>
        <dbReference type="EMBL" id="MFC4726908.1"/>
    </source>
</evidence>
<comment type="caution">
    <text evidence="1">The sequence shown here is derived from an EMBL/GenBank/DDBJ whole genome shotgun (WGS) entry which is preliminary data.</text>
</comment>
<dbReference type="EMBL" id="JBHSGG010000002">
    <property type="protein sequence ID" value="MFC4726908.1"/>
    <property type="molecule type" value="Genomic_DNA"/>
</dbReference>
<dbReference type="Proteomes" id="UP001595892">
    <property type="component" value="Unassembled WGS sequence"/>
</dbReference>
<gene>
    <name evidence="1" type="ORF">ACFO3Q_01775</name>
</gene>
<keyword evidence="2" id="KW-1185">Reference proteome</keyword>